<gene>
    <name evidence="2" type="ORF">AVEN_105161_1</name>
</gene>
<name>A0A4Y1ZQ41_ARAVE</name>
<feature type="region of interest" description="Disordered" evidence="1">
    <location>
        <begin position="1"/>
        <end position="26"/>
    </location>
</feature>
<organism evidence="2 3">
    <name type="scientific">Araneus ventricosus</name>
    <name type="common">Orbweaver spider</name>
    <name type="synonym">Epeira ventricosa</name>
    <dbReference type="NCBI Taxonomy" id="182803"/>
    <lineage>
        <taxon>Eukaryota</taxon>
        <taxon>Metazoa</taxon>
        <taxon>Ecdysozoa</taxon>
        <taxon>Arthropoda</taxon>
        <taxon>Chelicerata</taxon>
        <taxon>Arachnida</taxon>
        <taxon>Araneae</taxon>
        <taxon>Araneomorphae</taxon>
        <taxon>Entelegynae</taxon>
        <taxon>Araneoidea</taxon>
        <taxon>Araneidae</taxon>
        <taxon>Araneus</taxon>
    </lineage>
</organism>
<reference evidence="2 3" key="1">
    <citation type="journal article" date="2019" name="Sci. Rep.">
        <title>Orb-weaving spider Araneus ventricosus genome elucidates the spidroin gene catalogue.</title>
        <authorList>
            <person name="Kono N."/>
            <person name="Nakamura H."/>
            <person name="Ohtoshi R."/>
            <person name="Moran D.A.P."/>
            <person name="Shinohara A."/>
            <person name="Yoshida Y."/>
            <person name="Fujiwara M."/>
            <person name="Mori M."/>
            <person name="Tomita M."/>
            <person name="Arakawa K."/>
        </authorList>
    </citation>
    <scope>NUCLEOTIDE SEQUENCE [LARGE SCALE GENOMIC DNA]</scope>
</reference>
<dbReference type="EMBL" id="BGPR01076326">
    <property type="protein sequence ID" value="GBL60529.1"/>
    <property type="molecule type" value="Genomic_DNA"/>
</dbReference>
<proteinExistence type="predicted"/>
<evidence type="ECO:0000256" key="1">
    <source>
        <dbReference type="SAM" id="MobiDB-lite"/>
    </source>
</evidence>
<protein>
    <submittedName>
        <fullName evidence="2">Uncharacterized protein</fullName>
    </submittedName>
</protein>
<comment type="caution">
    <text evidence="2">The sequence shown here is derived from an EMBL/GenBank/DDBJ whole genome shotgun (WGS) entry which is preliminary data.</text>
</comment>
<dbReference type="AlphaFoldDB" id="A0A4Y1ZQ41"/>
<sequence length="123" mass="13533">MFSSESVIESQHIRKNRGAKKSSLRSRARWTAQKFVLCRPTIPGDAETGNRNAHCAKRRVAPVPRARWTAQKFVLCRPTIPGDAETGNRNAHCAKRAPVHTGLSLLSPVLLFVPFSDGSQPSS</sequence>
<keyword evidence="3" id="KW-1185">Reference proteome</keyword>
<accession>A0A4Y1ZQ41</accession>
<evidence type="ECO:0000313" key="2">
    <source>
        <dbReference type="EMBL" id="GBL60529.1"/>
    </source>
</evidence>
<evidence type="ECO:0000313" key="3">
    <source>
        <dbReference type="Proteomes" id="UP000499080"/>
    </source>
</evidence>
<feature type="compositionally biased region" description="Basic residues" evidence="1">
    <location>
        <begin position="13"/>
        <end position="26"/>
    </location>
</feature>
<dbReference type="Proteomes" id="UP000499080">
    <property type="component" value="Unassembled WGS sequence"/>
</dbReference>